<evidence type="ECO:0008006" key="3">
    <source>
        <dbReference type="Google" id="ProtNLM"/>
    </source>
</evidence>
<evidence type="ECO:0000313" key="1">
    <source>
        <dbReference type="EMBL" id="KAF5831360.1"/>
    </source>
</evidence>
<evidence type="ECO:0000313" key="2">
    <source>
        <dbReference type="Proteomes" id="UP000815325"/>
    </source>
</evidence>
<protein>
    <recommendedName>
        <fullName evidence="3">Encoded protein</fullName>
    </recommendedName>
</protein>
<sequence length="113" mass="12172">MTVNHGCTLIRRLPCLTCFQDACLCVVNGSEAAHGSSSERGRMFKTDVAVGDTGERCRRHSCVGEGSAWSSCCAKNSAFHGQRVGVCVCLKLHECAERMCACRCAMHALLPGY</sequence>
<dbReference type="Proteomes" id="UP000815325">
    <property type="component" value="Unassembled WGS sequence"/>
</dbReference>
<comment type="caution">
    <text evidence="1">The sequence shown here is derived from an EMBL/GenBank/DDBJ whole genome shotgun (WGS) entry which is preliminary data.</text>
</comment>
<dbReference type="EMBL" id="MU069955">
    <property type="protein sequence ID" value="KAF5831360.1"/>
    <property type="molecule type" value="Genomic_DNA"/>
</dbReference>
<accession>A0ABQ7G9T0</accession>
<gene>
    <name evidence="1" type="ORF">DUNSADRAFT_13267</name>
</gene>
<reference evidence="1" key="1">
    <citation type="submission" date="2017-08" db="EMBL/GenBank/DDBJ databases">
        <authorList>
            <person name="Polle J.E."/>
            <person name="Barry K."/>
            <person name="Cushman J."/>
            <person name="Schmutz J."/>
            <person name="Tran D."/>
            <person name="Hathwaick L.T."/>
            <person name="Yim W.C."/>
            <person name="Jenkins J."/>
            <person name="Mckie-Krisberg Z.M."/>
            <person name="Prochnik S."/>
            <person name="Lindquist E."/>
            <person name="Dockter R.B."/>
            <person name="Adam C."/>
            <person name="Molina H."/>
            <person name="Bunkerborg J."/>
            <person name="Jin E."/>
            <person name="Buchheim M."/>
            <person name="Magnuson J."/>
        </authorList>
    </citation>
    <scope>NUCLEOTIDE SEQUENCE</scope>
    <source>
        <strain evidence="1">CCAP 19/18</strain>
    </source>
</reference>
<proteinExistence type="predicted"/>
<name>A0ABQ7G9T0_DUNSA</name>
<organism evidence="1 2">
    <name type="scientific">Dunaliella salina</name>
    <name type="common">Green alga</name>
    <name type="synonym">Protococcus salinus</name>
    <dbReference type="NCBI Taxonomy" id="3046"/>
    <lineage>
        <taxon>Eukaryota</taxon>
        <taxon>Viridiplantae</taxon>
        <taxon>Chlorophyta</taxon>
        <taxon>core chlorophytes</taxon>
        <taxon>Chlorophyceae</taxon>
        <taxon>CS clade</taxon>
        <taxon>Chlamydomonadales</taxon>
        <taxon>Dunaliellaceae</taxon>
        <taxon>Dunaliella</taxon>
    </lineage>
</organism>
<keyword evidence="2" id="KW-1185">Reference proteome</keyword>